<gene>
    <name evidence="1" type="ORF">EFE23_26725</name>
</gene>
<dbReference type="EMBL" id="RJLN01000140">
    <property type="protein sequence ID" value="RNL87708.1"/>
    <property type="molecule type" value="Genomic_DNA"/>
</dbReference>
<evidence type="ECO:0000313" key="1">
    <source>
        <dbReference type="EMBL" id="RNL87708.1"/>
    </source>
</evidence>
<evidence type="ECO:0000313" key="2">
    <source>
        <dbReference type="Proteomes" id="UP000280698"/>
    </source>
</evidence>
<proteinExistence type="predicted"/>
<sequence length="65" mass="7593">WLADQFAQALDRPGWYVDFHTEDQKYVVFPDKTFVYRRGDARGRAEAVAYARSQGVPHDQCDWGE</sequence>
<dbReference type="Proteomes" id="UP000280698">
    <property type="component" value="Unassembled WGS sequence"/>
</dbReference>
<comment type="caution">
    <text evidence="1">The sequence shown here is derived from an EMBL/GenBank/DDBJ whole genome shotgun (WGS) entry which is preliminary data.</text>
</comment>
<feature type="non-terminal residue" evidence="1">
    <location>
        <position position="1"/>
    </location>
</feature>
<reference evidence="1 2" key="1">
    <citation type="submission" date="2018-11" db="EMBL/GenBank/DDBJ databases">
        <title>Micromonospora sp. PPF5-17, a new actinomycetes isolated from a hot spring soil.</title>
        <authorList>
            <person name="Thawai C."/>
        </authorList>
    </citation>
    <scope>NUCLEOTIDE SEQUENCE [LARGE SCALE GENOMIC DNA]</scope>
    <source>
        <strain evidence="1 2">PPF5-17</strain>
    </source>
</reference>
<name>A0ABX9W8H4_9ACTN</name>
<organism evidence="1 2">
    <name type="scientific">Micromonospora solifontis</name>
    <dbReference type="NCBI Taxonomy" id="2487138"/>
    <lineage>
        <taxon>Bacteria</taxon>
        <taxon>Bacillati</taxon>
        <taxon>Actinomycetota</taxon>
        <taxon>Actinomycetes</taxon>
        <taxon>Micromonosporales</taxon>
        <taxon>Micromonosporaceae</taxon>
        <taxon>Micromonospora</taxon>
    </lineage>
</organism>
<accession>A0ABX9W8H4</accession>
<keyword evidence="2" id="KW-1185">Reference proteome</keyword>
<protein>
    <submittedName>
        <fullName evidence="1">Uncharacterized protein</fullName>
    </submittedName>
</protein>